<dbReference type="GO" id="GO:0006002">
    <property type="term" value="P:fructose 6-phosphate metabolic process"/>
    <property type="evidence" value="ECO:0007669"/>
    <property type="project" value="UniProtKB-UniRule"/>
</dbReference>
<dbReference type="Gene3D" id="3.40.50.450">
    <property type="match status" value="1"/>
</dbReference>
<dbReference type="FunFam" id="3.40.50.460:FF:000002">
    <property type="entry name" value="ATP-dependent 6-phosphofructokinase"/>
    <property type="match status" value="1"/>
</dbReference>
<proteinExistence type="inferred from homology"/>
<dbReference type="GO" id="GO:0042802">
    <property type="term" value="F:identical protein binding"/>
    <property type="evidence" value="ECO:0007669"/>
    <property type="project" value="TreeGrafter"/>
</dbReference>
<comment type="catalytic activity">
    <reaction evidence="13 14">
        <text>beta-D-fructose 6-phosphate + ATP = beta-D-fructose 1,6-bisphosphate + ADP + H(+)</text>
        <dbReference type="Rhea" id="RHEA:16109"/>
        <dbReference type="ChEBI" id="CHEBI:15378"/>
        <dbReference type="ChEBI" id="CHEBI:30616"/>
        <dbReference type="ChEBI" id="CHEBI:32966"/>
        <dbReference type="ChEBI" id="CHEBI:57634"/>
        <dbReference type="ChEBI" id="CHEBI:456216"/>
        <dbReference type="EC" id="2.7.1.11"/>
    </reaction>
</comment>
<comment type="pathway">
    <text evidence="3 14">Carbohydrate degradation; glycolysis; D-glyceraldehyde 3-phosphate and glycerone phosphate from D-glucose: step 3/4.</text>
</comment>
<feature type="binding site" evidence="14">
    <location>
        <position position="262"/>
    </location>
    <ligand>
        <name>substrate</name>
        <note>ligand shared between dimeric partners</note>
    </ligand>
</feature>
<keyword evidence="17" id="KW-1185">Reference proteome</keyword>
<dbReference type="UniPathway" id="UPA00109">
    <property type="reaction ID" value="UER00182"/>
</dbReference>
<dbReference type="GO" id="GO:0046872">
    <property type="term" value="F:metal ion binding"/>
    <property type="evidence" value="ECO:0007669"/>
    <property type="project" value="UniProtKB-KW"/>
</dbReference>
<organism evidence="16 17">
    <name type="scientific">Tangfeifania diversioriginum</name>
    <dbReference type="NCBI Taxonomy" id="1168035"/>
    <lineage>
        <taxon>Bacteria</taxon>
        <taxon>Pseudomonadati</taxon>
        <taxon>Bacteroidota</taxon>
        <taxon>Bacteroidia</taxon>
        <taxon>Marinilabiliales</taxon>
        <taxon>Prolixibacteraceae</taxon>
        <taxon>Tangfeifania</taxon>
    </lineage>
</organism>
<comment type="cofactor">
    <cofactor evidence="1 14">
        <name>Mg(2+)</name>
        <dbReference type="ChEBI" id="CHEBI:18420"/>
    </cofactor>
</comment>
<keyword evidence="5 14" id="KW-0021">Allosteric enzyme</keyword>
<dbReference type="RefSeq" id="WP_073169208.1">
    <property type="nucleotide sequence ID" value="NZ_FQZE01000015.1"/>
</dbReference>
<protein>
    <recommendedName>
        <fullName evidence="14">ATP-dependent 6-phosphofructokinase</fullName>
        <shortName evidence="14">ATP-PFK</shortName>
        <shortName evidence="14">Phosphofructokinase</shortName>
        <ecNumber evidence="14">2.7.1.11</ecNumber>
    </recommendedName>
    <alternativeName>
        <fullName evidence="14">Phosphohexokinase</fullName>
    </alternativeName>
</protein>
<keyword evidence="11 14" id="KW-0460">Magnesium</keyword>
<dbReference type="GO" id="GO:0005524">
    <property type="term" value="F:ATP binding"/>
    <property type="evidence" value="ECO:0007669"/>
    <property type="project" value="UniProtKB-UniRule"/>
</dbReference>
<dbReference type="SUPFAM" id="SSF53784">
    <property type="entry name" value="Phosphofructokinase"/>
    <property type="match status" value="1"/>
</dbReference>
<evidence type="ECO:0000256" key="8">
    <source>
        <dbReference type="ARBA" id="ARBA00022741"/>
    </source>
</evidence>
<evidence type="ECO:0000256" key="13">
    <source>
        <dbReference type="ARBA" id="ARBA00048070"/>
    </source>
</evidence>
<feature type="binding site" evidence="14">
    <location>
        <position position="26"/>
    </location>
    <ligand>
        <name>ATP</name>
        <dbReference type="ChEBI" id="CHEBI:30616"/>
    </ligand>
</feature>
<dbReference type="InterPro" id="IPR012003">
    <property type="entry name" value="ATP_PFK_prok-type"/>
</dbReference>
<evidence type="ECO:0000256" key="2">
    <source>
        <dbReference type="ARBA" id="ARBA00004496"/>
    </source>
</evidence>
<keyword evidence="6 14" id="KW-0808">Transferase</keyword>
<feature type="binding site" description="in other chain" evidence="14">
    <location>
        <begin position="141"/>
        <end position="143"/>
    </location>
    <ligand>
        <name>substrate</name>
        <note>ligand shared between dimeric partners</note>
    </ligand>
</feature>
<dbReference type="GO" id="GO:0048029">
    <property type="term" value="F:monosaccharide binding"/>
    <property type="evidence" value="ECO:0007669"/>
    <property type="project" value="TreeGrafter"/>
</dbReference>
<accession>A0A1M6HZ88</accession>
<dbReference type="InterPro" id="IPR015912">
    <property type="entry name" value="Phosphofructokinase_CS"/>
</dbReference>
<dbReference type="NCBIfam" id="TIGR02482">
    <property type="entry name" value="PFKA_ATP"/>
    <property type="match status" value="1"/>
</dbReference>
<dbReference type="FunFam" id="3.40.50.450:FF:000001">
    <property type="entry name" value="ATP-dependent 6-phosphofructokinase"/>
    <property type="match status" value="1"/>
</dbReference>
<dbReference type="PRINTS" id="PR00476">
    <property type="entry name" value="PHFRCTKINASE"/>
</dbReference>
<comment type="similarity">
    <text evidence="14">Belongs to the phosphofructokinase type A (PFKA) family. ATP-dependent PFK group I subfamily. Prokaryotic clade 'B1' sub-subfamily.</text>
</comment>
<dbReference type="GO" id="GO:0016208">
    <property type="term" value="F:AMP binding"/>
    <property type="evidence" value="ECO:0007669"/>
    <property type="project" value="TreeGrafter"/>
</dbReference>
<evidence type="ECO:0000256" key="10">
    <source>
        <dbReference type="ARBA" id="ARBA00022840"/>
    </source>
</evidence>
<comment type="subcellular location">
    <subcellularLocation>
        <location evidence="2 14">Cytoplasm</location>
    </subcellularLocation>
</comment>
<feature type="binding site" evidence="14">
    <location>
        <position position="118"/>
    </location>
    <ligand>
        <name>Mg(2+)</name>
        <dbReference type="ChEBI" id="CHEBI:18420"/>
        <note>catalytic</note>
    </ligand>
</feature>
<dbReference type="InterPro" id="IPR000023">
    <property type="entry name" value="Phosphofructokinase_dom"/>
</dbReference>
<feature type="domain" description="Phosphofructokinase" evidence="15">
    <location>
        <begin position="18"/>
        <end position="293"/>
    </location>
</feature>
<gene>
    <name evidence="14" type="primary">pfkA</name>
    <name evidence="16" type="ORF">SAMN05444280_11516</name>
</gene>
<evidence type="ECO:0000313" key="17">
    <source>
        <dbReference type="Proteomes" id="UP000184050"/>
    </source>
</evidence>
<evidence type="ECO:0000256" key="12">
    <source>
        <dbReference type="ARBA" id="ARBA00023152"/>
    </source>
</evidence>
<keyword evidence="10 14" id="KW-0067">ATP-binding</keyword>
<dbReference type="Proteomes" id="UP000184050">
    <property type="component" value="Unassembled WGS sequence"/>
</dbReference>
<dbReference type="EC" id="2.7.1.11" evidence="14"/>
<dbReference type="InterPro" id="IPR022953">
    <property type="entry name" value="ATP_PFK"/>
</dbReference>
<comment type="subunit">
    <text evidence="14">Homotetramer.</text>
</comment>
<feature type="binding site" evidence="14">
    <location>
        <begin position="117"/>
        <end position="120"/>
    </location>
    <ligand>
        <name>ATP</name>
        <dbReference type="ChEBI" id="CHEBI:30616"/>
    </ligand>
</feature>
<keyword evidence="12 14" id="KW-0324">Glycolysis</keyword>
<keyword evidence="7 14" id="KW-0479">Metal-binding</keyword>
<dbReference type="Pfam" id="PF00365">
    <property type="entry name" value="PFK"/>
    <property type="match status" value="1"/>
</dbReference>
<comment type="function">
    <text evidence="14">Catalyzes the phosphorylation of D-fructose 6-phosphate to fructose 1,6-bisphosphate by ATP, the first committing step of glycolysis.</text>
</comment>
<feature type="binding site" description="in other chain" evidence="14">
    <location>
        <position position="238"/>
    </location>
    <ligand>
        <name>substrate</name>
        <note>ligand shared between dimeric partners</note>
    </ligand>
</feature>
<dbReference type="GO" id="GO:0030388">
    <property type="term" value="P:fructose 1,6-bisphosphate metabolic process"/>
    <property type="evidence" value="ECO:0007669"/>
    <property type="project" value="TreeGrafter"/>
</dbReference>
<reference evidence="16 17" key="1">
    <citation type="submission" date="2016-11" db="EMBL/GenBank/DDBJ databases">
        <authorList>
            <person name="Jaros S."/>
            <person name="Januszkiewicz K."/>
            <person name="Wedrychowicz H."/>
        </authorList>
    </citation>
    <scope>NUCLEOTIDE SEQUENCE [LARGE SCALE GENOMIC DNA]</scope>
    <source>
        <strain evidence="16 17">DSM 27063</strain>
    </source>
</reference>
<evidence type="ECO:0000259" key="15">
    <source>
        <dbReference type="Pfam" id="PF00365"/>
    </source>
</evidence>
<comment type="activity regulation">
    <text evidence="14">Allosterically activated by ADP and other diphosphonucleosides, and allosterically inhibited by phosphoenolpyruvate.</text>
</comment>
<dbReference type="PROSITE" id="PS00433">
    <property type="entry name" value="PHOSPHOFRUCTOKINASE"/>
    <property type="match status" value="1"/>
</dbReference>
<feature type="binding site" description="in other chain" evidence="14">
    <location>
        <begin position="268"/>
        <end position="271"/>
    </location>
    <ligand>
        <name>substrate</name>
        <note>ligand shared between dimeric partners</note>
    </ligand>
</feature>
<feature type="binding site" evidence="14">
    <location>
        <begin position="36"/>
        <end position="40"/>
    </location>
    <ligand>
        <name>ADP</name>
        <dbReference type="ChEBI" id="CHEBI:456216"/>
        <note>allosteric activator; ligand shared between dimeric partners</note>
    </ligand>
</feature>
<dbReference type="PANTHER" id="PTHR13697:SF4">
    <property type="entry name" value="ATP-DEPENDENT 6-PHOSPHOFRUCTOKINASE"/>
    <property type="match status" value="1"/>
</dbReference>
<sequence>MSEIKNSNTPANPQDIKKIALLTSGGDAPGMNAAIRAIVRSAIYYNLKVVGVKNGFSGLINNDFIEMKSHSVSKIISRGGTILKSSRCPEFKMQQGRERAFNNMKAAGIDALIVNGGDGSFRGADLLYKEFGIPVIGIPCTIDNDIYGTDFTIGFDSAINTVIRAVDNIRDTAESHNILFFVEVMGRHSGFIALNSSIASGAEATLLPEIQTDIDQLCHFMEMERRKNKTSGIVIVAEGDEEGGAAEIAQKVKQRLPNYETRVTTLGHIQRGGSPSCNDRVLASLLGHAAVKGLLEGKTGLMAGQVNREIVFTPLEEAYTKRDKIDKNWIEISKIISM</sequence>
<evidence type="ECO:0000256" key="5">
    <source>
        <dbReference type="ARBA" id="ARBA00022533"/>
    </source>
</evidence>
<dbReference type="PANTHER" id="PTHR13697">
    <property type="entry name" value="PHOSPHOFRUCTOKINASE"/>
    <property type="match status" value="1"/>
</dbReference>
<feature type="binding site" description="in other chain" evidence="14">
    <location>
        <begin position="185"/>
        <end position="187"/>
    </location>
    <ligand>
        <name>substrate</name>
        <note>ligand shared between dimeric partners</note>
    </ligand>
</feature>
<feature type="binding site" description="in other chain" evidence="14">
    <location>
        <position position="170"/>
    </location>
    <ligand>
        <name>ADP</name>
        <dbReference type="ChEBI" id="CHEBI:456216"/>
        <note>allosteric activator; ligand shared between dimeric partners</note>
    </ligand>
</feature>
<evidence type="ECO:0000256" key="6">
    <source>
        <dbReference type="ARBA" id="ARBA00022679"/>
    </source>
</evidence>
<comment type="caution">
    <text evidence="14">Lacks conserved residue(s) required for the propagation of feature annotation.</text>
</comment>
<dbReference type="HAMAP" id="MF_00339">
    <property type="entry name" value="Phosphofructokinase_I_B1"/>
    <property type="match status" value="1"/>
</dbReference>
<evidence type="ECO:0000256" key="14">
    <source>
        <dbReference type="HAMAP-Rule" id="MF_00339"/>
    </source>
</evidence>
<evidence type="ECO:0000256" key="3">
    <source>
        <dbReference type="ARBA" id="ARBA00004679"/>
    </source>
</evidence>
<evidence type="ECO:0000256" key="9">
    <source>
        <dbReference type="ARBA" id="ARBA00022777"/>
    </source>
</evidence>
<dbReference type="OrthoDB" id="9802503at2"/>
<dbReference type="InterPro" id="IPR035966">
    <property type="entry name" value="PKF_sf"/>
</dbReference>
<dbReference type="GO" id="GO:0061621">
    <property type="term" value="P:canonical glycolysis"/>
    <property type="evidence" value="ECO:0007669"/>
    <property type="project" value="TreeGrafter"/>
</dbReference>
<keyword evidence="8 14" id="KW-0547">Nucleotide-binding</keyword>
<dbReference type="NCBIfam" id="NF002872">
    <property type="entry name" value="PRK03202.1"/>
    <property type="match status" value="1"/>
</dbReference>
<feature type="binding site" description="in other chain" evidence="14">
    <location>
        <begin position="201"/>
        <end position="203"/>
    </location>
    <ligand>
        <name>ADP</name>
        <dbReference type="ChEBI" id="CHEBI:456216"/>
        <note>allosteric activator; ligand shared between dimeric partners</note>
    </ligand>
</feature>
<dbReference type="GO" id="GO:0070095">
    <property type="term" value="F:fructose-6-phosphate binding"/>
    <property type="evidence" value="ECO:0007669"/>
    <property type="project" value="TreeGrafter"/>
</dbReference>
<evidence type="ECO:0000256" key="1">
    <source>
        <dbReference type="ARBA" id="ARBA00001946"/>
    </source>
</evidence>
<feature type="binding site" description="in other chain" evidence="14">
    <location>
        <position position="227"/>
    </location>
    <ligand>
        <name>ADP</name>
        <dbReference type="ChEBI" id="CHEBI:456216"/>
        <note>allosteric activator; ligand shared between dimeric partners</note>
    </ligand>
</feature>
<dbReference type="GO" id="GO:0005945">
    <property type="term" value="C:6-phosphofructokinase complex"/>
    <property type="evidence" value="ECO:0007669"/>
    <property type="project" value="TreeGrafter"/>
</dbReference>
<evidence type="ECO:0000256" key="11">
    <source>
        <dbReference type="ARBA" id="ARBA00022842"/>
    </source>
</evidence>
<dbReference type="EMBL" id="FQZE01000015">
    <property type="protein sequence ID" value="SHJ27558.1"/>
    <property type="molecule type" value="Genomic_DNA"/>
</dbReference>
<evidence type="ECO:0000256" key="4">
    <source>
        <dbReference type="ARBA" id="ARBA00022490"/>
    </source>
</evidence>
<dbReference type="Gene3D" id="3.40.50.460">
    <property type="entry name" value="Phosphofructokinase domain"/>
    <property type="match status" value="1"/>
</dbReference>
<feature type="binding site" evidence="14">
    <location>
        <begin position="87"/>
        <end position="88"/>
    </location>
    <ligand>
        <name>ATP</name>
        <dbReference type="ChEBI" id="CHEBI:30616"/>
    </ligand>
</feature>
<name>A0A1M6HZ88_9BACT</name>
<dbReference type="InterPro" id="IPR012828">
    <property type="entry name" value="PFKA_ATP_prok"/>
</dbReference>
<keyword evidence="4 14" id="KW-0963">Cytoplasm</keyword>
<feature type="binding site" description="in other chain" evidence="14">
    <location>
        <begin position="229"/>
        <end position="231"/>
    </location>
    <ligand>
        <name>ADP</name>
        <dbReference type="ChEBI" id="CHEBI:456216"/>
        <note>allosteric activator; ligand shared between dimeric partners</note>
    </ligand>
</feature>
<dbReference type="GO" id="GO:0003872">
    <property type="term" value="F:6-phosphofructokinase activity"/>
    <property type="evidence" value="ECO:0007669"/>
    <property type="project" value="UniProtKB-UniRule"/>
</dbReference>
<keyword evidence="9 14" id="KW-0418">Kinase</keyword>
<dbReference type="STRING" id="1168035.SAMN05444280_11516"/>
<evidence type="ECO:0000256" key="7">
    <source>
        <dbReference type="ARBA" id="ARBA00022723"/>
    </source>
</evidence>
<dbReference type="AlphaFoldDB" id="A0A1M6HZ88"/>
<dbReference type="PIRSF" id="PIRSF000532">
    <property type="entry name" value="ATP_PFK_prok"/>
    <property type="match status" value="1"/>
</dbReference>
<feature type="active site" description="Proton acceptor" evidence="14">
    <location>
        <position position="143"/>
    </location>
</feature>
<evidence type="ECO:0000313" key="16">
    <source>
        <dbReference type="EMBL" id="SHJ27558.1"/>
    </source>
</evidence>